<evidence type="ECO:0000256" key="9">
    <source>
        <dbReference type="ARBA" id="ARBA00023180"/>
    </source>
</evidence>
<evidence type="ECO:0000313" key="15">
    <source>
        <dbReference type="RefSeq" id="XP_031424890.1"/>
    </source>
</evidence>
<evidence type="ECO:0000256" key="7">
    <source>
        <dbReference type="ARBA" id="ARBA00023157"/>
    </source>
</evidence>
<organism evidence="14 15">
    <name type="scientific">Clupea harengus</name>
    <name type="common">Atlantic herring</name>
    <dbReference type="NCBI Taxonomy" id="7950"/>
    <lineage>
        <taxon>Eukaryota</taxon>
        <taxon>Metazoa</taxon>
        <taxon>Chordata</taxon>
        <taxon>Craniata</taxon>
        <taxon>Vertebrata</taxon>
        <taxon>Euteleostomi</taxon>
        <taxon>Actinopterygii</taxon>
        <taxon>Neopterygii</taxon>
        <taxon>Teleostei</taxon>
        <taxon>Clupei</taxon>
        <taxon>Clupeiformes</taxon>
        <taxon>Clupeoidei</taxon>
        <taxon>Clupeidae</taxon>
        <taxon>Clupea</taxon>
    </lineage>
</organism>
<gene>
    <name evidence="15" type="primary">LOC105899843</name>
</gene>
<keyword evidence="6 11" id="KW-0472">Membrane</keyword>
<dbReference type="InterPro" id="IPR013783">
    <property type="entry name" value="Ig-like_fold"/>
</dbReference>
<dbReference type="GO" id="GO:0009897">
    <property type="term" value="C:external side of plasma membrane"/>
    <property type="evidence" value="ECO:0007669"/>
    <property type="project" value="TreeGrafter"/>
</dbReference>
<dbReference type="InterPro" id="IPR036179">
    <property type="entry name" value="Ig-like_dom_sf"/>
</dbReference>
<dbReference type="GO" id="GO:0042130">
    <property type="term" value="P:negative regulation of T cell proliferation"/>
    <property type="evidence" value="ECO:0007669"/>
    <property type="project" value="TreeGrafter"/>
</dbReference>
<dbReference type="KEGG" id="char:105899843"/>
<feature type="chain" id="PRO_5027620119" evidence="12">
    <location>
        <begin position="23"/>
        <end position="371"/>
    </location>
</feature>
<evidence type="ECO:0000313" key="14">
    <source>
        <dbReference type="Proteomes" id="UP000515152"/>
    </source>
</evidence>
<dbReference type="Gene3D" id="2.60.40.10">
    <property type="entry name" value="Immunoglobulins"/>
    <property type="match status" value="3"/>
</dbReference>
<evidence type="ECO:0000256" key="6">
    <source>
        <dbReference type="ARBA" id="ARBA00023136"/>
    </source>
</evidence>
<dbReference type="GO" id="GO:0006955">
    <property type="term" value="P:immune response"/>
    <property type="evidence" value="ECO:0007669"/>
    <property type="project" value="TreeGrafter"/>
</dbReference>
<feature type="domain" description="Ig-like" evidence="13">
    <location>
        <begin position="118"/>
        <end position="227"/>
    </location>
</feature>
<keyword evidence="2" id="KW-1003">Cell membrane</keyword>
<dbReference type="Proteomes" id="UP000515152">
    <property type="component" value="Chromosome 6"/>
</dbReference>
<feature type="signal peptide" evidence="12">
    <location>
        <begin position="1"/>
        <end position="22"/>
    </location>
</feature>
<evidence type="ECO:0000256" key="12">
    <source>
        <dbReference type="SAM" id="SignalP"/>
    </source>
</evidence>
<feature type="transmembrane region" description="Helical" evidence="11">
    <location>
        <begin position="331"/>
        <end position="352"/>
    </location>
</feature>
<keyword evidence="9" id="KW-0325">Glycoprotein</keyword>
<evidence type="ECO:0000256" key="10">
    <source>
        <dbReference type="ARBA" id="ARBA00023319"/>
    </source>
</evidence>
<dbReference type="AlphaFoldDB" id="A0A6P8FNA4"/>
<dbReference type="RefSeq" id="XP_031424890.1">
    <property type="nucleotide sequence ID" value="XM_031569030.2"/>
</dbReference>
<comment type="subcellular location">
    <subcellularLocation>
        <location evidence="1">Cell membrane</location>
        <topology evidence="1">Single-pass type I membrane protein</topology>
    </subcellularLocation>
</comment>
<keyword evidence="8" id="KW-0675">Receptor</keyword>
<evidence type="ECO:0000256" key="1">
    <source>
        <dbReference type="ARBA" id="ARBA00004251"/>
    </source>
</evidence>
<dbReference type="GO" id="GO:0031295">
    <property type="term" value="P:T cell costimulation"/>
    <property type="evidence" value="ECO:0007669"/>
    <property type="project" value="TreeGrafter"/>
</dbReference>
<dbReference type="GO" id="GO:0007166">
    <property type="term" value="P:cell surface receptor signaling pathway"/>
    <property type="evidence" value="ECO:0007669"/>
    <property type="project" value="TreeGrafter"/>
</dbReference>
<dbReference type="InterPro" id="IPR007110">
    <property type="entry name" value="Ig-like_dom"/>
</dbReference>
<dbReference type="InterPro" id="IPR051713">
    <property type="entry name" value="T-cell_Activation_Regulation"/>
</dbReference>
<keyword evidence="10" id="KW-0393">Immunoglobulin domain</keyword>
<evidence type="ECO:0000256" key="2">
    <source>
        <dbReference type="ARBA" id="ARBA00022475"/>
    </source>
</evidence>
<accession>A0A6P8FNA4</accession>
<evidence type="ECO:0000256" key="5">
    <source>
        <dbReference type="ARBA" id="ARBA00022989"/>
    </source>
</evidence>
<keyword evidence="7" id="KW-1015">Disulfide bond</keyword>
<dbReference type="GeneID" id="105899843"/>
<sequence>MALRLSAVEACILISVFSSVAGEPLLKKVVLGRPASLHCDGKGSLHDELEIMWKTQYQLVANFSKGHLNYGLGFENRVRFEIVDSEFWFTLHINPTVFSDTDTYSCFHGTDLIRTWNLEVTVLPPKEVDVIERGTVTLPCYGLNNRQLASDKFNVQWKKDGKVVLNLTEGTTHHDQEIGYRANIFLDEIRKGDFSMVIKNIEMTDEGNYECFTEKNQGKILNSVKVHVIKGLSHGYRQRVLHYTGDSFIFFVSTDDVEILLLTGKIGDKRKVCKIRGTGAKCVENVRERTAVHQGYLTLKDLTKSDEGTYRVEDLMESTVTEIVLEVRRPLPIGMFVIVTWCTMVVLLIGFIRRRRRTQNIDSCFFGKFNS</sequence>
<dbReference type="InterPro" id="IPR013106">
    <property type="entry name" value="Ig_V-set"/>
</dbReference>
<keyword evidence="5 11" id="KW-1133">Transmembrane helix</keyword>
<evidence type="ECO:0000259" key="13">
    <source>
        <dbReference type="PROSITE" id="PS50835"/>
    </source>
</evidence>
<reference evidence="15" key="1">
    <citation type="submission" date="2025-08" db="UniProtKB">
        <authorList>
            <consortium name="RefSeq"/>
        </authorList>
    </citation>
    <scope>IDENTIFICATION</scope>
</reference>
<evidence type="ECO:0000256" key="11">
    <source>
        <dbReference type="SAM" id="Phobius"/>
    </source>
</evidence>
<dbReference type="Pfam" id="PF07686">
    <property type="entry name" value="V-set"/>
    <property type="match status" value="1"/>
</dbReference>
<name>A0A6P8FNA4_CLUHA</name>
<dbReference type="InterPro" id="IPR003599">
    <property type="entry name" value="Ig_sub"/>
</dbReference>
<dbReference type="PANTHER" id="PTHR25466:SF11">
    <property type="entry name" value="GALECTIN 17-RELATED"/>
    <property type="match status" value="1"/>
</dbReference>
<dbReference type="GO" id="GO:0071222">
    <property type="term" value="P:cellular response to lipopolysaccharide"/>
    <property type="evidence" value="ECO:0007669"/>
    <property type="project" value="TreeGrafter"/>
</dbReference>
<evidence type="ECO:0000256" key="8">
    <source>
        <dbReference type="ARBA" id="ARBA00023170"/>
    </source>
</evidence>
<keyword evidence="14" id="KW-1185">Reference proteome</keyword>
<dbReference type="SUPFAM" id="SSF48726">
    <property type="entry name" value="Immunoglobulin"/>
    <property type="match status" value="2"/>
</dbReference>
<dbReference type="PROSITE" id="PS50835">
    <property type="entry name" value="IG_LIKE"/>
    <property type="match status" value="1"/>
</dbReference>
<evidence type="ECO:0000256" key="4">
    <source>
        <dbReference type="ARBA" id="ARBA00022729"/>
    </source>
</evidence>
<evidence type="ECO:0000256" key="3">
    <source>
        <dbReference type="ARBA" id="ARBA00022692"/>
    </source>
</evidence>
<dbReference type="GO" id="GO:0042102">
    <property type="term" value="P:positive regulation of T cell proliferation"/>
    <property type="evidence" value="ECO:0007669"/>
    <property type="project" value="TreeGrafter"/>
</dbReference>
<keyword evidence="4 12" id="KW-0732">Signal</keyword>
<dbReference type="OrthoDB" id="9898017at2759"/>
<dbReference type="SMART" id="SM00406">
    <property type="entry name" value="IGv"/>
    <property type="match status" value="1"/>
</dbReference>
<dbReference type="PANTHER" id="PTHR25466">
    <property type="entry name" value="T-LYMPHOCYTE ACTIVATION ANTIGEN"/>
    <property type="match status" value="1"/>
</dbReference>
<dbReference type="SMART" id="SM00409">
    <property type="entry name" value="IG"/>
    <property type="match status" value="2"/>
</dbReference>
<protein>
    <submittedName>
        <fullName evidence="15">Uncharacterized protein LOC105899843</fullName>
    </submittedName>
</protein>
<keyword evidence="3 11" id="KW-0812">Transmembrane</keyword>
<proteinExistence type="predicted"/>